<organism evidence="1 2">
    <name type="scientific">Persea americana</name>
    <name type="common">Avocado</name>
    <dbReference type="NCBI Taxonomy" id="3435"/>
    <lineage>
        <taxon>Eukaryota</taxon>
        <taxon>Viridiplantae</taxon>
        <taxon>Streptophyta</taxon>
        <taxon>Embryophyta</taxon>
        <taxon>Tracheophyta</taxon>
        <taxon>Spermatophyta</taxon>
        <taxon>Magnoliopsida</taxon>
        <taxon>Magnoliidae</taxon>
        <taxon>Laurales</taxon>
        <taxon>Lauraceae</taxon>
        <taxon>Persea</taxon>
    </lineage>
</organism>
<evidence type="ECO:0000313" key="2">
    <source>
        <dbReference type="Proteomes" id="UP001234297"/>
    </source>
</evidence>
<sequence length="99" mass="10924">MGENSSGKKGASSPWETEILGDLNRELFRKKGKGSFFPLSDEKKNQTEALTFSSSKKSSEMGGNSFGRKGNSSPWETEILGDLNRVLFRKKGKGSFFPL</sequence>
<reference evidence="1 2" key="1">
    <citation type="journal article" date="2022" name="Hortic Res">
        <title>A haplotype resolved chromosomal level avocado genome allows analysis of novel avocado genes.</title>
        <authorList>
            <person name="Nath O."/>
            <person name="Fletcher S.J."/>
            <person name="Hayward A."/>
            <person name="Shaw L.M."/>
            <person name="Masouleh A.K."/>
            <person name="Furtado A."/>
            <person name="Henry R.J."/>
            <person name="Mitter N."/>
        </authorList>
    </citation>
    <scope>NUCLEOTIDE SEQUENCE [LARGE SCALE GENOMIC DNA]</scope>
    <source>
        <strain evidence="2">cv. Hass</strain>
    </source>
</reference>
<evidence type="ECO:0000313" key="1">
    <source>
        <dbReference type="EMBL" id="KAJ8624069.1"/>
    </source>
</evidence>
<dbReference type="Proteomes" id="UP001234297">
    <property type="component" value="Chromosome 11"/>
</dbReference>
<accession>A0ACC2KS85</accession>
<proteinExistence type="predicted"/>
<protein>
    <submittedName>
        <fullName evidence="1">Uncharacterized protein</fullName>
    </submittedName>
</protein>
<comment type="caution">
    <text evidence="1">The sequence shown here is derived from an EMBL/GenBank/DDBJ whole genome shotgun (WGS) entry which is preliminary data.</text>
</comment>
<name>A0ACC2KS85_PERAE</name>
<keyword evidence="2" id="KW-1185">Reference proteome</keyword>
<gene>
    <name evidence="1" type="ORF">MRB53_032599</name>
</gene>
<dbReference type="EMBL" id="CM056819">
    <property type="protein sequence ID" value="KAJ8624069.1"/>
    <property type="molecule type" value="Genomic_DNA"/>
</dbReference>